<protein>
    <recommendedName>
        <fullName evidence="3">Immunoglobulin I-set domain-containing protein</fullName>
    </recommendedName>
</protein>
<reference evidence="1" key="1">
    <citation type="submission" date="2020-05" db="UniProtKB">
        <authorList>
            <consortium name="EnsemblMetazoa"/>
        </authorList>
    </citation>
    <scope>IDENTIFICATION</scope>
    <source>
        <strain evidence="1">TTRI</strain>
    </source>
</reference>
<organism evidence="1 2">
    <name type="scientific">Glossina austeni</name>
    <name type="common">Savannah tsetse fly</name>
    <dbReference type="NCBI Taxonomy" id="7395"/>
    <lineage>
        <taxon>Eukaryota</taxon>
        <taxon>Metazoa</taxon>
        <taxon>Ecdysozoa</taxon>
        <taxon>Arthropoda</taxon>
        <taxon>Hexapoda</taxon>
        <taxon>Insecta</taxon>
        <taxon>Pterygota</taxon>
        <taxon>Neoptera</taxon>
        <taxon>Endopterygota</taxon>
        <taxon>Diptera</taxon>
        <taxon>Brachycera</taxon>
        <taxon>Muscomorpha</taxon>
        <taxon>Hippoboscoidea</taxon>
        <taxon>Glossinidae</taxon>
        <taxon>Glossina</taxon>
    </lineage>
</organism>
<evidence type="ECO:0000313" key="1">
    <source>
        <dbReference type="EnsemblMetazoa" id="GAUT016190-PA"/>
    </source>
</evidence>
<dbReference type="Gene3D" id="2.60.40.10">
    <property type="entry name" value="Immunoglobulins"/>
    <property type="match status" value="1"/>
</dbReference>
<dbReference type="VEuPathDB" id="VectorBase:GAUT016190"/>
<dbReference type="STRING" id="7395.A0A1A9UUS7"/>
<dbReference type="InterPro" id="IPR036179">
    <property type="entry name" value="Ig-like_dom_sf"/>
</dbReference>
<dbReference type="Proteomes" id="UP000078200">
    <property type="component" value="Unassembled WGS sequence"/>
</dbReference>
<proteinExistence type="predicted"/>
<keyword evidence="2" id="KW-1185">Reference proteome</keyword>
<dbReference type="EnsemblMetazoa" id="GAUT016190-RA">
    <property type="protein sequence ID" value="GAUT016190-PA"/>
    <property type="gene ID" value="GAUT016190"/>
</dbReference>
<accession>A0A1A9UUS7</accession>
<dbReference type="SUPFAM" id="SSF48726">
    <property type="entry name" value="Immunoglobulin"/>
    <property type="match status" value="1"/>
</dbReference>
<sequence>MIIAGERYVLTEKEVNMYAVEMILHIKRLQSTDFGGYKCISKNSIGDTEGTIRLYVCYWLYKWSPPHTINCNRKPGLRIKHEYAGLIIALFNYFAMPPKSYERRNCFEMYNELFAAY</sequence>
<evidence type="ECO:0000313" key="2">
    <source>
        <dbReference type="Proteomes" id="UP000078200"/>
    </source>
</evidence>
<dbReference type="InterPro" id="IPR013783">
    <property type="entry name" value="Ig-like_fold"/>
</dbReference>
<dbReference type="AlphaFoldDB" id="A0A1A9UUS7"/>
<evidence type="ECO:0008006" key="3">
    <source>
        <dbReference type="Google" id="ProtNLM"/>
    </source>
</evidence>
<name>A0A1A9UUS7_GLOAU</name>